<feature type="transmembrane region" description="Helical" evidence="8">
    <location>
        <begin position="251"/>
        <end position="274"/>
    </location>
</feature>
<evidence type="ECO:0000256" key="4">
    <source>
        <dbReference type="ARBA" id="ARBA00022692"/>
    </source>
</evidence>
<dbReference type="InterPro" id="IPR050814">
    <property type="entry name" value="Myo-inositol_Transporter"/>
</dbReference>
<evidence type="ECO:0000256" key="2">
    <source>
        <dbReference type="ARBA" id="ARBA00010992"/>
    </source>
</evidence>
<proteinExistence type="inferred from homology"/>
<dbReference type="PROSITE" id="PS00216">
    <property type="entry name" value="SUGAR_TRANSPORT_1"/>
    <property type="match status" value="1"/>
</dbReference>
<keyword evidence="4 8" id="KW-0812">Transmembrane</keyword>
<gene>
    <name evidence="10" type="ORF">Q7X28_06020</name>
</gene>
<evidence type="ECO:0000256" key="7">
    <source>
        <dbReference type="RuleBase" id="RU003346"/>
    </source>
</evidence>
<keyword evidence="3 7" id="KW-0813">Transport</keyword>
<evidence type="ECO:0000313" key="11">
    <source>
        <dbReference type="Proteomes" id="UP001178281"/>
    </source>
</evidence>
<dbReference type="EMBL" id="JAUTIX010000002">
    <property type="protein sequence ID" value="MDP0397479.1"/>
    <property type="molecule type" value="Genomic_DNA"/>
</dbReference>
<evidence type="ECO:0000259" key="9">
    <source>
        <dbReference type="PROSITE" id="PS50850"/>
    </source>
</evidence>
<dbReference type="SUPFAM" id="SSF103473">
    <property type="entry name" value="MFS general substrate transporter"/>
    <property type="match status" value="1"/>
</dbReference>
<dbReference type="Pfam" id="PF00083">
    <property type="entry name" value="Sugar_tr"/>
    <property type="match status" value="1"/>
</dbReference>
<sequence length="481" mass="50812">MSSTQAAKPAAGLGVMVGVAAASLGVIYGYDTSNIAAAKDFIRADFGLDDTMTQALATVVVVGEILGAIVGGWFANKVGRRKAMISVALGYTVFALFGALAPTVPLLLAARFLLGLTVGVSVVVVPVFVAESAPAHRRGAMLVAYQFATIVGIILGYVLGYLLAGLGAASWKWMLGAAAVPAIVVTLVLLRLPDTARWYMTRGREDEARAALIAVEPTSTAAGIEAELDEMRAQLSDESGGKLSQLFRQPYLRATFFVVVLGFFIQITGINAIIYYSPDIFASMGYDGNFGKYMLPAFVQLFGLLAVVVSIFTVDKFGRRPILLGGIGTMILAFAVMILAYQMADGDFKGHETAGVVGFAGLVLVVIGFSFGFGSLVWVYAGEAFPARLRAYGSSAMLTSDLVANAIVAQLTLTMLNSQLLGGTGTFAVFGGLTVLAFLFVLKFAPETKGRKLEDIQYYWQNDGRWPAQTAAAAGAETDAR</sequence>
<name>A0AA90SGA5_9ACTN</name>
<keyword evidence="11" id="KW-1185">Reference proteome</keyword>
<dbReference type="Proteomes" id="UP001178281">
    <property type="component" value="Unassembled WGS sequence"/>
</dbReference>
<feature type="transmembrane region" description="Helical" evidence="8">
    <location>
        <begin position="83"/>
        <end position="102"/>
    </location>
</feature>
<feature type="transmembrane region" description="Helical" evidence="8">
    <location>
        <begin position="402"/>
        <end position="421"/>
    </location>
</feature>
<dbReference type="InterPro" id="IPR005828">
    <property type="entry name" value="MFS_sugar_transport-like"/>
</dbReference>
<feature type="transmembrane region" description="Helical" evidence="8">
    <location>
        <begin position="356"/>
        <end position="381"/>
    </location>
</feature>
<dbReference type="PROSITE" id="PS50850">
    <property type="entry name" value="MFS"/>
    <property type="match status" value="1"/>
</dbReference>
<keyword evidence="5 8" id="KW-1133">Transmembrane helix</keyword>
<feature type="transmembrane region" description="Helical" evidence="8">
    <location>
        <begin position="108"/>
        <end position="130"/>
    </location>
</feature>
<feature type="transmembrane region" description="Helical" evidence="8">
    <location>
        <begin position="294"/>
        <end position="314"/>
    </location>
</feature>
<feature type="transmembrane region" description="Helical" evidence="8">
    <location>
        <begin position="427"/>
        <end position="445"/>
    </location>
</feature>
<reference evidence="10" key="1">
    <citation type="submission" date="2023-08" db="EMBL/GenBank/DDBJ databases">
        <title>The draft genome of Tsukamurella strandjordii strain 050030.</title>
        <authorList>
            <person name="Zhao F."/>
            <person name="Feng Y."/>
            <person name="Zong Z."/>
        </authorList>
    </citation>
    <scope>NUCLEOTIDE SEQUENCE</scope>
    <source>
        <strain evidence="10">050030</strain>
    </source>
</reference>
<comment type="subcellular location">
    <subcellularLocation>
        <location evidence="1">Cell membrane</location>
        <topology evidence="1">Multi-pass membrane protein</topology>
    </subcellularLocation>
</comment>
<evidence type="ECO:0000313" key="10">
    <source>
        <dbReference type="EMBL" id="MDP0397479.1"/>
    </source>
</evidence>
<dbReference type="InterPro" id="IPR005829">
    <property type="entry name" value="Sugar_transporter_CS"/>
</dbReference>
<dbReference type="PRINTS" id="PR00171">
    <property type="entry name" value="SUGRTRNSPORT"/>
</dbReference>
<evidence type="ECO:0000256" key="6">
    <source>
        <dbReference type="ARBA" id="ARBA00023136"/>
    </source>
</evidence>
<dbReference type="PROSITE" id="PS00217">
    <property type="entry name" value="SUGAR_TRANSPORT_2"/>
    <property type="match status" value="1"/>
</dbReference>
<feature type="transmembrane region" description="Helical" evidence="8">
    <location>
        <begin position="321"/>
        <end position="344"/>
    </location>
</feature>
<dbReference type="PANTHER" id="PTHR48020:SF12">
    <property type="entry name" value="PROTON MYO-INOSITOL COTRANSPORTER"/>
    <property type="match status" value="1"/>
</dbReference>
<dbReference type="RefSeq" id="WP_305110677.1">
    <property type="nucleotide sequence ID" value="NZ_JAUTIX010000002.1"/>
</dbReference>
<dbReference type="InterPro" id="IPR003663">
    <property type="entry name" value="Sugar/inositol_transpt"/>
</dbReference>
<evidence type="ECO:0000256" key="8">
    <source>
        <dbReference type="SAM" id="Phobius"/>
    </source>
</evidence>
<accession>A0AA90SGA5</accession>
<feature type="transmembrane region" description="Helical" evidence="8">
    <location>
        <begin position="55"/>
        <end position="76"/>
    </location>
</feature>
<dbReference type="AlphaFoldDB" id="A0AA90SGA5"/>
<evidence type="ECO:0000256" key="5">
    <source>
        <dbReference type="ARBA" id="ARBA00022989"/>
    </source>
</evidence>
<comment type="similarity">
    <text evidence="2 7">Belongs to the major facilitator superfamily. Sugar transporter (TC 2.A.1.1) family.</text>
</comment>
<evidence type="ECO:0000256" key="3">
    <source>
        <dbReference type="ARBA" id="ARBA00022448"/>
    </source>
</evidence>
<dbReference type="GO" id="GO:0005886">
    <property type="term" value="C:plasma membrane"/>
    <property type="evidence" value="ECO:0007669"/>
    <property type="project" value="UniProtKB-SubCell"/>
</dbReference>
<evidence type="ECO:0000256" key="1">
    <source>
        <dbReference type="ARBA" id="ARBA00004651"/>
    </source>
</evidence>
<feature type="transmembrane region" description="Helical" evidence="8">
    <location>
        <begin position="142"/>
        <end position="164"/>
    </location>
</feature>
<dbReference type="GO" id="GO:0022857">
    <property type="term" value="F:transmembrane transporter activity"/>
    <property type="evidence" value="ECO:0007669"/>
    <property type="project" value="InterPro"/>
</dbReference>
<dbReference type="PANTHER" id="PTHR48020">
    <property type="entry name" value="PROTON MYO-INOSITOL COTRANSPORTER"/>
    <property type="match status" value="1"/>
</dbReference>
<dbReference type="Gene3D" id="1.20.1250.20">
    <property type="entry name" value="MFS general substrate transporter like domains"/>
    <property type="match status" value="1"/>
</dbReference>
<feature type="transmembrane region" description="Helical" evidence="8">
    <location>
        <begin position="12"/>
        <end position="30"/>
    </location>
</feature>
<feature type="domain" description="Major facilitator superfamily (MFS) profile" evidence="9">
    <location>
        <begin position="17"/>
        <end position="449"/>
    </location>
</feature>
<feature type="transmembrane region" description="Helical" evidence="8">
    <location>
        <begin position="170"/>
        <end position="192"/>
    </location>
</feature>
<protein>
    <submittedName>
        <fullName evidence="10">Sugar porter family MFS transporter</fullName>
    </submittedName>
</protein>
<keyword evidence="6 8" id="KW-0472">Membrane</keyword>
<dbReference type="InterPro" id="IPR036259">
    <property type="entry name" value="MFS_trans_sf"/>
</dbReference>
<dbReference type="InterPro" id="IPR020846">
    <property type="entry name" value="MFS_dom"/>
</dbReference>
<organism evidence="10 11">
    <name type="scientific">Tsukamurella strandjordii</name>
    <dbReference type="NCBI Taxonomy" id="147577"/>
    <lineage>
        <taxon>Bacteria</taxon>
        <taxon>Bacillati</taxon>
        <taxon>Actinomycetota</taxon>
        <taxon>Actinomycetes</taxon>
        <taxon>Mycobacteriales</taxon>
        <taxon>Tsukamurellaceae</taxon>
        <taxon>Tsukamurella</taxon>
    </lineage>
</organism>
<comment type="caution">
    <text evidence="10">The sequence shown here is derived from an EMBL/GenBank/DDBJ whole genome shotgun (WGS) entry which is preliminary data.</text>
</comment>
<dbReference type="NCBIfam" id="TIGR00879">
    <property type="entry name" value="SP"/>
    <property type="match status" value="1"/>
</dbReference>